<evidence type="ECO:0000313" key="2">
    <source>
        <dbReference type="Proteomes" id="UP000536262"/>
    </source>
</evidence>
<dbReference type="Proteomes" id="UP000536262">
    <property type="component" value="Unassembled WGS sequence"/>
</dbReference>
<evidence type="ECO:0000313" key="1">
    <source>
        <dbReference type="EMBL" id="MBB6353502.1"/>
    </source>
</evidence>
<reference evidence="1 2" key="1">
    <citation type="submission" date="2020-08" db="EMBL/GenBank/DDBJ databases">
        <title>Genomic Encyclopedia of Type Strains, Phase IV (KMG-IV): sequencing the most valuable type-strain genomes for metagenomic binning, comparative biology and taxonomic classification.</title>
        <authorList>
            <person name="Goeker M."/>
        </authorList>
    </citation>
    <scope>NUCLEOTIDE SEQUENCE [LARGE SCALE GENOMIC DNA]</scope>
    <source>
        <strain evidence="1 2">DSM 7051</strain>
    </source>
</reference>
<name>A0A7X0KJX7_9HYPH</name>
<sequence>MSKMQECHVAEAQRMRLAGHSWRMIGRAFGIRAITLKQVPASNPLGPRTAEIVPVSLPYLHFLYGGESLQIVEKAQCA</sequence>
<protein>
    <submittedName>
        <fullName evidence="1">Uncharacterized protein</fullName>
    </submittedName>
</protein>
<dbReference type="RefSeq" id="WP_184698586.1">
    <property type="nucleotide sequence ID" value="NZ_BAABEG010000001.1"/>
</dbReference>
<proteinExistence type="predicted"/>
<dbReference type="AlphaFoldDB" id="A0A7X0KJX7"/>
<keyword evidence="2" id="KW-1185">Reference proteome</keyword>
<dbReference type="EMBL" id="JACHOU010000002">
    <property type="protein sequence ID" value="MBB6353502.1"/>
    <property type="molecule type" value="Genomic_DNA"/>
</dbReference>
<comment type="caution">
    <text evidence="1">The sequence shown here is derived from an EMBL/GenBank/DDBJ whole genome shotgun (WGS) entry which is preliminary data.</text>
</comment>
<gene>
    <name evidence="1" type="ORF">GGR00_001270</name>
</gene>
<organism evidence="1 2">
    <name type="scientific">Aminobacter aganoensis</name>
    <dbReference type="NCBI Taxonomy" id="83264"/>
    <lineage>
        <taxon>Bacteria</taxon>
        <taxon>Pseudomonadati</taxon>
        <taxon>Pseudomonadota</taxon>
        <taxon>Alphaproteobacteria</taxon>
        <taxon>Hyphomicrobiales</taxon>
        <taxon>Phyllobacteriaceae</taxon>
        <taxon>Aminobacter</taxon>
    </lineage>
</organism>
<accession>A0A7X0KJX7</accession>